<proteinExistence type="predicted"/>
<protein>
    <submittedName>
        <fullName evidence="1">Uncharacterized protein</fullName>
    </submittedName>
</protein>
<dbReference type="AlphaFoldDB" id="A0A1X0S348"/>
<reference evidence="1 2" key="1">
    <citation type="journal article" date="2016" name="Proc. Natl. Acad. Sci. U.S.A.">
        <title>Lipid metabolic changes in an early divergent fungus govern the establishment of a mutualistic symbiosis with endobacteria.</title>
        <authorList>
            <person name="Lastovetsky O.A."/>
            <person name="Gaspar M.L."/>
            <person name="Mondo S.J."/>
            <person name="LaButti K.M."/>
            <person name="Sandor L."/>
            <person name="Grigoriev I.V."/>
            <person name="Henry S.A."/>
            <person name="Pawlowska T.E."/>
        </authorList>
    </citation>
    <scope>NUCLEOTIDE SEQUENCE [LARGE SCALE GENOMIC DNA]</scope>
    <source>
        <strain evidence="1 2">ATCC 11559</strain>
    </source>
</reference>
<organism evidence="1 2">
    <name type="scientific">Rhizopus microsporus</name>
    <dbReference type="NCBI Taxonomy" id="58291"/>
    <lineage>
        <taxon>Eukaryota</taxon>
        <taxon>Fungi</taxon>
        <taxon>Fungi incertae sedis</taxon>
        <taxon>Mucoromycota</taxon>
        <taxon>Mucoromycotina</taxon>
        <taxon>Mucoromycetes</taxon>
        <taxon>Mucorales</taxon>
        <taxon>Mucorineae</taxon>
        <taxon>Rhizopodaceae</taxon>
        <taxon>Rhizopus</taxon>
    </lineage>
</organism>
<name>A0A1X0S348_RHIZD</name>
<gene>
    <name evidence="1" type="ORF">BCV71DRAFT_255302</name>
</gene>
<evidence type="ECO:0000313" key="1">
    <source>
        <dbReference type="EMBL" id="ORE18707.1"/>
    </source>
</evidence>
<evidence type="ECO:0000313" key="2">
    <source>
        <dbReference type="Proteomes" id="UP000242381"/>
    </source>
</evidence>
<dbReference type="EMBL" id="KV921324">
    <property type="protein sequence ID" value="ORE18707.1"/>
    <property type="molecule type" value="Genomic_DNA"/>
</dbReference>
<dbReference type="Proteomes" id="UP000242381">
    <property type="component" value="Unassembled WGS sequence"/>
</dbReference>
<sequence length="123" mass="14505">MNTPMVRTKFMLHAIVNDNLAVPCPRHSSELFTKQHAIYCLNIHHRLQIPETTTDPLSFLLNRLLNSKPRSRQAKLFGRPSGLYFALFYNRWAISITRRCRYNLPTPGKSLIDWLCRSRRKCY</sequence>
<accession>A0A1X0S348</accession>